<evidence type="ECO:0000313" key="2">
    <source>
        <dbReference type="EMBL" id="HIU51266.1"/>
    </source>
</evidence>
<feature type="non-terminal residue" evidence="2">
    <location>
        <position position="1"/>
    </location>
</feature>
<dbReference type="EMBL" id="DVNH01000011">
    <property type="protein sequence ID" value="HIU51266.1"/>
    <property type="molecule type" value="Genomic_DNA"/>
</dbReference>
<keyword evidence="1" id="KW-0472">Membrane</keyword>
<evidence type="ECO:0000256" key="1">
    <source>
        <dbReference type="SAM" id="Phobius"/>
    </source>
</evidence>
<gene>
    <name evidence="2" type="ORF">IAB70_01360</name>
</gene>
<organism evidence="2 3">
    <name type="scientific">Candidatus Merdicola faecigallinarum</name>
    <dbReference type="NCBI Taxonomy" id="2840862"/>
    <lineage>
        <taxon>Bacteria</taxon>
        <taxon>Bacillati</taxon>
        <taxon>Bacillota</taxon>
        <taxon>Clostridia</taxon>
        <taxon>Candidatus Merdicola</taxon>
    </lineage>
</organism>
<feature type="transmembrane region" description="Helical" evidence="1">
    <location>
        <begin position="2124"/>
        <end position="2143"/>
    </location>
</feature>
<accession>A0A9D1M0F8</accession>
<reference evidence="2" key="2">
    <citation type="journal article" date="2021" name="PeerJ">
        <title>Extensive microbial diversity within the chicken gut microbiome revealed by metagenomics and culture.</title>
        <authorList>
            <person name="Gilroy R."/>
            <person name="Ravi A."/>
            <person name="Getino M."/>
            <person name="Pursley I."/>
            <person name="Horton D.L."/>
            <person name="Alikhan N.F."/>
            <person name="Baker D."/>
            <person name="Gharbi K."/>
            <person name="Hall N."/>
            <person name="Watson M."/>
            <person name="Adriaenssens E.M."/>
            <person name="Foster-Nyarko E."/>
            <person name="Jarju S."/>
            <person name="Secka A."/>
            <person name="Antonio M."/>
            <person name="Oren A."/>
            <person name="Chaudhuri R.R."/>
            <person name="La Ragione R."/>
            <person name="Hildebrand F."/>
            <person name="Pallen M.J."/>
        </authorList>
    </citation>
    <scope>NUCLEOTIDE SEQUENCE</scope>
    <source>
        <strain evidence="2">CHK195-15760</strain>
    </source>
</reference>
<keyword evidence="1" id="KW-0812">Transmembrane</keyword>
<dbReference type="SUPFAM" id="SSF51126">
    <property type="entry name" value="Pectin lyase-like"/>
    <property type="match status" value="1"/>
</dbReference>
<dbReference type="Gene3D" id="2.160.20.110">
    <property type="match status" value="4"/>
</dbReference>
<evidence type="ECO:0000313" key="3">
    <source>
        <dbReference type="Proteomes" id="UP000824093"/>
    </source>
</evidence>
<dbReference type="InterPro" id="IPR011050">
    <property type="entry name" value="Pectin_lyase_fold/virulence"/>
</dbReference>
<comment type="caution">
    <text evidence="2">The sequence shown here is derived from an EMBL/GenBank/DDBJ whole genome shotgun (WGS) entry which is preliminary data.</text>
</comment>
<keyword evidence="1" id="KW-1133">Transmembrane helix</keyword>
<proteinExistence type="predicted"/>
<protein>
    <submittedName>
        <fullName evidence="2">Uncharacterized protein</fullName>
    </submittedName>
</protein>
<sequence>SKVKQGETIEEVQVTYSLKEFVTLKMPAEVQIKNLFVTGDLIDFDVRIEDLDHAVLTNKVRIELRDEKTNLILLEEINTNEEYTRKTIEKLETGKTYTLSFYADQYNEGNTDETYEANYLLKQLNIVTETGITGSIGLTDLTRKGTGKNLVDVESEIKWFTPMFNVFYQAYYERTYQKETGILTLAGGNIYAADQQYFYNLKDYVGQKVTISFKVRKKKDSGELIFAFKEGRYSSLQEIPIQEEEWSTFSKTVLVSSDGYVGFLVRRNSEVGDNKIPRVEMKELQIELGENQTTYEPYQYELEANLLINLEDKKGEIPNGTYYIRKYENDQFVEEKAYSDMDENNQVMNKMESHLVAENVTYRFELIVKINEREYILDSQEFESKPGKEIKGIRTEEDFLQMQPKGNYILLNNLEIICSGLSHRFGSEQIPFNGEFDGNGYSITRSSSGSNSGNSPIFYVIGAEGKVHDIVWNIQMNNTVEYDNFYGVFEKNYGRIENIILKLIESTELSNIDVYLLGEQNRGLVNNFAIHLQEPLYGARGLSAAVRDNYGTLKNGYIYGEEIKATFPMLETENKEAGGLCVWNYGTIQNVYGLINIELNEESREKETANLVYLNQSAGSVENVYSIGIGNTMNTDKGPTISSNSGLTNNVYYFADTIFSNTYNWKTTMLALQDKVFQSQLLNGEGAFEVEELLERNYFPQLRLPSNMPKQDYIPLPEVEDGDLADILSIAVLEQGTNRLTARVSVNNPSGETITDIKVKDLTCNIISQEYKDGKSSVEIELTNPIKYVSSYSVLSITTKGAYNIPYTRKFEEGERRIEVSLFREVYTISDWKEINHSPTENYQLMNDLNFINETKGFNISKAFTGILNGAGHKIYNIRIDSTLNQGMFVEVRGEIRDLFVENFSIKGVSYERMAFVSYLNKGVIDGVYLKDVTIEINENLTSNQYIGGIVSYTGSGIIRNSSITNLKVKSNAEVSNTSVGGILSRGSSVDISNCYAKDIHIEVEQSIASDGMGGIAGKLDGNTKVSYCYATGNIMTSNSMVGGIAGYITAGTSVIQNNYSFVNIQSAMEYLGGIVGIGAEKGQVTYNLALGNVYTSKSKAEYIGRVAGDSNSLQNAYAYENQLINGSNPVEEGNIYLLSKEKLLQEVTYTEKLRFEQNFDYSQLQEAILPKLKNNENTKILPNQSDLKLEEHPEFQVQNIEYEKTDAYKLTVRIELKNAKEYPITNVVIENMNTKLMKQTHSNGISFIELEAIPTKYYDSYKISEIQYQTATQIETKEIESKLETIFYKEIYSYEDWQSIDPESYENYRLMNDLDFSGKSDMKVGISVNRFISDGSKLKNINLEMNQKNASIILELKSEMTNIGFENIHITNTGGDGTGIIYNNSGTISNLKLENIELEAENKSYVAPICKSTLGQIEQVEMNRITVKGKDYVAGLIGMQQQNVMQNVTANEVIIEGTGNYVGGINGRKYENTHTFQNISIQNSNITGNNYVGGIAGIGCGSYFTSQNNTITGNSYIGGIAGELLNGSQYLNNYEIETKHCNIYSTGGYAGGIAGKTIGNDLGKFKVKDSLIQGTTVNANYIGGISGSSAWSIVRSAVQDSIIQSLGSNVGGIAGELNGHVIGLNFAMDNVVEGYSNVGGICGNLKRGRINSNYHNNEVTATDHTAGGFVGYMENLGMTANTKTCQIYGNYIADSKVKAKSYVGGIIGDIQADLYTVQNYYYKNFIETELICEDESTMSLGIGGRPDQNVYFKDTYYYQYSKRNEKNPNEQNEIFIKREQYLNENDLKNRKTYSQKLIWGGEFDYTVLTQNKYPILSTNSNYYAAEQEGIDLPKDAERKEEIQVSETTLEEIENKEEILETANYKGNTIDTYSNFTVITAQNGKSVTRNDRIYVKEGKLYVLDGTLDMIENNVILDSYNGKEYETVLGTDGKLYDLKEALHYPENFKNENIVDLDNNLHTEYKITTVTYKDGSKIQFNYQTGEVLKEEKVQENQLGIMDYIKQSLETSNTLIEETKESYEESQNLLQELKEKPIEVAMQEKEGNIENMANTENTKNMQTSISSSNEKKYVTSYNPQTEKFDIYAEDELLNTKVKEVISENEKIEKNELEEYYTNDRIIRKGSGMIWISISIIGILITLGILWRRKNV</sequence>
<dbReference type="Proteomes" id="UP000824093">
    <property type="component" value="Unassembled WGS sequence"/>
</dbReference>
<reference evidence="2" key="1">
    <citation type="submission" date="2020-10" db="EMBL/GenBank/DDBJ databases">
        <authorList>
            <person name="Gilroy R."/>
        </authorList>
    </citation>
    <scope>NUCLEOTIDE SEQUENCE</scope>
    <source>
        <strain evidence="2">CHK195-15760</strain>
    </source>
</reference>
<name>A0A9D1M0F8_9FIRM</name>